<organism evidence="1 2">
    <name type="scientific">Termitidicoccus mucosus</name>
    <dbReference type="NCBI Taxonomy" id="1184151"/>
    <lineage>
        <taxon>Bacteria</taxon>
        <taxon>Pseudomonadati</taxon>
        <taxon>Verrucomicrobiota</taxon>
        <taxon>Opitutia</taxon>
        <taxon>Opitutales</taxon>
        <taxon>Opitutaceae</taxon>
        <taxon>Termitidicoccus</taxon>
    </lineage>
</organism>
<evidence type="ECO:0000313" key="2">
    <source>
        <dbReference type="Proteomes" id="UP000078486"/>
    </source>
</evidence>
<evidence type="ECO:0000313" key="1">
    <source>
        <dbReference type="EMBL" id="OAM91673.1"/>
    </source>
</evidence>
<dbReference type="AlphaFoldDB" id="A0A178IP81"/>
<dbReference type="RefSeq" id="WP_068768601.1">
    <property type="nucleotide sequence ID" value="NZ_CP109796.1"/>
</dbReference>
<comment type="caution">
    <text evidence="1">The sequence shown here is derived from an EMBL/GenBank/DDBJ whole genome shotgun (WGS) entry which is preliminary data.</text>
</comment>
<accession>A0A178IP81</accession>
<keyword evidence="2" id="KW-1185">Reference proteome</keyword>
<proteinExistence type="predicted"/>
<dbReference type="Proteomes" id="UP000078486">
    <property type="component" value="Unassembled WGS sequence"/>
</dbReference>
<reference evidence="1 2" key="1">
    <citation type="submission" date="2016-01" db="EMBL/GenBank/DDBJ databases">
        <title>High potential of lignocellulose degradation of a new Verrucomicrobia species.</title>
        <authorList>
            <person name="Wang Y."/>
            <person name="Shi Y."/>
            <person name="Qiu Z."/>
            <person name="Liu S."/>
            <person name="Yang H."/>
        </authorList>
    </citation>
    <scope>NUCLEOTIDE SEQUENCE [LARGE SCALE GENOMIC DNA]</scope>
    <source>
        <strain evidence="1 2">TSB47</strain>
    </source>
</reference>
<protein>
    <submittedName>
        <fullName evidence="1">Uncharacterized protein</fullName>
    </submittedName>
</protein>
<gene>
    <name evidence="1" type="ORF">AW736_01970</name>
</gene>
<dbReference type="EMBL" id="LRRQ01000017">
    <property type="protein sequence ID" value="OAM91673.1"/>
    <property type="molecule type" value="Genomic_DNA"/>
</dbReference>
<name>A0A178IP81_9BACT</name>
<sequence length="90" mass="9614">MLDDFSTINRVQVIEFFEAACMQLTVAFAQARCVSFLTSACLAASGWELPGHLVSPRCPQGGQAFPNGKLTARIAPVTTFSSLSAKFSAQ</sequence>